<evidence type="ECO:0000256" key="1">
    <source>
        <dbReference type="SAM" id="Phobius"/>
    </source>
</evidence>
<evidence type="ECO:0000313" key="2">
    <source>
        <dbReference type="EMBL" id="MBO8425763.1"/>
    </source>
</evidence>
<dbReference type="AlphaFoldDB" id="A0A9D9DDT2"/>
<gene>
    <name evidence="2" type="ORF">IAC61_00395</name>
</gene>
<feature type="transmembrane region" description="Helical" evidence="1">
    <location>
        <begin position="330"/>
        <end position="351"/>
    </location>
</feature>
<feature type="transmembrane region" description="Helical" evidence="1">
    <location>
        <begin position="12"/>
        <end position="40"/>
    </location>
</feature>
<organism evidence="2 3">
    <name type="scientific">Candidatus Alloenteromonas pullistercoris</name>
    <dbReference type="NCBI Taxonomy" id="2840785"/>
    <lineage>
        <taxon>Bacteria</taxon>
        <taxon>Bacillati</taxon>
        <taxon>Bacillota</taxon>
        <taxon>Bacillota incertae sedis</taxon>
        <taxon>Candidatus Alloenteromonas</taxon>
    </lineage>
</organism>
<protein>
    <submittedName>
        <fullName evidence="2">Uncharacterized protein</fullName>
    </submittedName>
</protein>
<keyword evidence="1" id="KW-1133">Transmembrane helix</keyword>
<evidence type="ECO:0000313" key="3">
    <source>
        <dbReference type="Proteomes" id="UP000823634"/>
    </source>
</evidence>
<reference evidence="2" key="2">
    <citation type="journal article" date="2021" name="PeerJ">
        <title>Extensive microbial diversity within the chicken gut microbiome revealed by metagenomics and culture.</title>
        <authorList>
            <person name="Gilroy R."/>
            <person name="Ravi A."/>
            <person name="Getino M."/>
            <person name="Pursley I."/>
            <person name="Horton D.L."/>
            <person name="Alikhan N.F."/>
            <person name="Baker D."/>
            <person name="Gharbi K."/>
            <person name="Hall N."/>
            <person name="Watson M."/>
            <person name="Adriaenssens E.M."/>
            <person name="Foster-Nyarko E."/>
            <person name="Jarju S."/>
            <person name="Secka A."/>
            <person name="Antonio M."/>
            <person name="Oren A."/>
            <person name="Chaudhuri R.R."/>
            <person name="La Ragione R."/>
            <person name="Hildebrand F."/>
            <person name="Pallen M.J."/>
        </authorList>
    </citation>
    <scope>NUCLEOTIDE SEQUENCE</scope>
    <source>
        <strain evidence="2">17113</strain>
    </source>
</reference>
<accession>A0A9D9DDT2</accession>
<comment type="caution">
    <text evidence="2">The sequence shown here is derived from an EMBL/GenBank/DDBJ whole genome shotgun (WGS) entry which is preliminary data.</text>
</comment>
<dbReference type="Proteomes" id="UP000823634">
    <property type="component" value="Unassembled WGS sequence"/>
</dbReference>
<keyword evidence="1" id="KW-0472">Membrane</keyword>
<keyword evidence="1" id="KW-0812">Transmembrane</keyword>
<reference evidence="2" key="1">
    <citation type="submission" date="2020-10" db="EMBL/GenBank/DDBJ databases">
        <authorList>
            <person name="Gilroy R."/>
        </authorList>
    </citation>
    <scope>NUCLEOTIDE SEQUENCE</scope>
    <source>
        <strain evidence="2">17113</strain>
    </source>
</reference>
<sequence>MTKQAQCLKKHLRAGISVALIIVTFYFFVAPLVVASFFLLNYEFFESFEADLASRTGDSLIYLAPFGSLLAVSVISFILLFFGICGLVLHFSIKKKFNKGKEAAITFNGNSDDIDAALAKKDFQGLSDLLDRYCGLYDDWVKQKAIPAKAEFDAHNPGYFDFKSKEASTYYGYLIQRLFWKWCGFVLACLTLGICMPLKSIFLQRHLCAHKTIGGKRLRFDGKFSSLLGHYILWWFLSIITFGIYFLWVPGKVKIWIDSNTHIEGEEGESTNTMKPIGYMGHLILGGIVSVLTLGLGLCWAKAYVERYYVSHSVISGRKLLFLGTGTSLFGHYILWWLLCIPTFGIFALFIPTRLIKWGVGKTYFDPSVLKEGDDPTASPFYGLTTIAALPVPEANAIKKLILVQEIEEESKKAEKLKGQFPTKAASVLAIIIPLILVGPFDGFFAGLSIYNGARILLSLFNDYGADTLSKELELGMSEQELESMFGPNVSSSIGEEWTANVYVDFSIGPASFKKGIAYFDSTGLLGLYAFPTEGQYEDFLASDDPIEFDPFDFGYVDGVYTYYDSLTENLINSPDGVLRPLQVDDFFMSALFGDEFDCFLFLSGDFASQYLYQEYVLQSGAVSRFSSDASYEAISFDGRVSQGVYFNELSRSSFEIEYDYSSISGDYVLDYQRGFASTLTLNCAHPKPWRLFLPFADEGYVVRFGEECCDFSWVEERPSSAFPYSLSNQIVDFEFDGTIDDFPIGDLDIRYGFYTEWPDDKAFVGDYVLTPMAWASFRNYSNTEFVIDTPRLYADENAWTSDGWYAPSTIVIDTSLDEVLIKSRAIVCTYEIYLLDVNAEIEDGAFSSNADIHFGGSEEEARECLPTYFDNIVEFNALAPDIGA</sequence>
<feature type="transmembrane region" description="Helical" evidence="1">
    <location>
        <begin position="60"/>
        <end position="89"/>
    </location>
</feature>
<feature type="transmembrane region" description="Helical" evidence="1">
    <location>
        <begin position="228"/>
        <end position="248"/>
    </location>
</feature>
<feature type="transmembrane region" description="Helical" evidence="1">
    <location>
        <begin position="178"/>
        <end position="202"/>
    </location>
</feature>
<feature type="transmembrane region" description="Helical" evidence="1">
    <location>
        <begin position="426"/>
        <end position="451"/>
    </location>
</feature>
<proteinExistence type="predicted"/>
<feature type="transmembrane region" description="Helical" evidence="1">
    <location>
        <begin position="283"/>
        <end position="303"/>
    </location>
</feature>
<dbReference type="EMBL" id="JADINA010000002">
    <property type="protein sequence ID" value="MBO8425763.1"/>
    <property type="molecule type" value="Genomic_DNA"/>
</dbReference>
<name>A0A9D9DDT2_9FIRM</name>